<evidence type="ECO:0000313" key="2">
    <source>
        <dbReference type="Proteomes" id="UP000318995"/>
    </source>
</evidence>
<reference evidence="1 2" key="1">
    <citation type="submission" date="2019-02" db="EMBL/GenBank/DDBJ databases">
        <title>Deep-cultivation of Planctomycetes and their phenomic and genomic characterization uncovers novel biology.</title>
        <authorList>
            <person name="Wiegand S."/>
            <person name="Jogler M."/>
            <person name="Boedeker C."/>
            <person name="Pinto D."/>
            <person name="Vollmers J."/>
            <person name="Rivas-Marin E."/>
            <person name="Kohn T."/>
            <person name="Peeters S.H."/>
            <person name="Heuer A."/>
            <person name="Rast P."/>
            <person name="Oberbeckmann S."/>
            <person name="Bunk B."/>
            <person name="Jeske O."/>
            <person name="Meyerdierks A."/>
            <person name="Storesund J.E."/>
            <person name="Kallscheuer N."/>
            <person name="Luecker S."/>
            <person name="Lage O.M."/>
            <person name="Pohl T."/>
            <person name="Merkel B.J."/>
            <person name="Hornburger P."/>
            <person name="Mueller R.-W."/>
            <person name="Bruemmer F."/>
            <person name="Labrenz M."/>
            <person name="Spormann A.M."/>
            <person name="Op Den Camp H."/>
            <person name="Overmann J."/>
            <person name="Amann R."/>
            <person name="Jetten M.S.M."/>
            <person name="Mascher T."/>
            <person name="Medema M.H."/>
            <person name="Devos D.P."/>
            <person name="Kaster A.-K."/>
            <person name="Ovreas L."/>
            <person name="Rohde M."/>
            <person name="Galperin M.Y."/>
            <person name="Jogler C."/>
        </authorList>
    </citation>
    <scope>NUCLEOTIDE SEQUENCE [LARGE SCALE GENOMIC DNA]</scope>
    <source>
        <strain evidence="1 2">Pla111</strain>
    </source>
</reference>
<dbReference type="EMBL" id="SJPH01000012">
    <property type="protein sequence ID" value="TWT40257.1"/>
    <property type="molecule type" value="Genomic_DNA"/>
</dbReference>
<name>A0A5C5VQ32_9BACT</name>
<dbReference type="AlphaFoldDB" id="A0A5C5VQ32"/>
<organism evidence="1 2">
    <name type="scientific">Botrimarina hoheduenensis</name>
    <dbReference type="NCBI Taxonomy" id="2528000"/>
    <lineage>
        <taxon>Bacteria</taxon>
        <taxon>Pseudomonadati</taxon>
        <taxon>Planctomycetota</taxon>
        <taxon>Planctomycetia</taxon>
        <taxon>Pirellulales</taxon>
        <taxon>Lacipirellulaceae</taxon>
        <taxon>Botrimarina</taxon>
    </lineage>
</organism>
<accession>A0A5C5VQ32</accession>
<protein>
    <submittedName>
        <fullName evidence="1">Uncharacterized protein</fullName>
    </submittedName>
</protein>
<dbReference type="NCBIfam" id="NF040466">
    <property type="entry name" value="ydjY_domain"/>
    <property type="match status" value="1"/>
</dbReference>
<keyword evidence="2" id="KW-1185">Reference proteome</keyword>
<proteinExistence type="predicted"/>
<sequence length="629" mass="67769">MVSAYRPVPFRPSVFPDVFFCVLIAAGLLPSAIVRAEPAEPPHARRMTPDQEVWVDASAGRVYVGGRVVLREGVLEMFACPAQTKEHESIVAVDAKGFLLHTSLLAIGAEPGTPVRFEPHYKPPTGTPIAIQIEWTDADGVAQTARAQDWIRHIDTGEAMELPFVFVGSSLWTDPQTGQQHYLADAGDLVCVSNFGTALLDVPAASTQSNEELLFEPFTERIPPVGTPVRLIFSIAPVNEPGGEAPTTKTGIVASPATTSIDEALAKLAGAAVGTGSTPALREAWQAVAQSEPAAWPNVLQTLSDASPLAANWLRSALAAASETAKQTGLKDQEAELLRQSIRSTELSNLSRRTAYELLIEHRPDERETLLETLADDRDEELRYDAVQLLLERAAEAGDEPNGTKSTNREAARAALYRVALSKARVLDQVEAAAAALEDLGEKQTLTDIMGFVTAWRLIGPFDNTAGAGFSHAEAPEKSLSADVSLVGKPLADGKSRTLTWSSYTSRDRLGEVDLNTGLAAEQSSVGYAWATLTSDTDRDIEVRYTSRNATKVWVNGDLIAENEIYHDGSAVDQYRAQAKLNAGANNVLIKVCQNNQPEPWAKAWGFQLRVCDATGGRIEGVTALQENP</sequence>
<evidence type="ECO:0000313" key="1">
    <source>
        <dbReference type="EMBL" id="TWT40257.1"/>
    </source>
</evidence>
<gene>
    <name evidence="1" type="ORF">Pla111_33890</name>
</gene>
<dbReference type="InterPro" id="IPR047750">
    <property type="entry name" value="YdjY-like"/>
</dbReference>
<dbReference type="Proteomes" id="UP000318995">
    <property type="component" value="Unassembled WGS sequence"/>
</dbReference>
<comment type="caution">
    <text evidence="1">The sequence shown here is derived from an EMBL/GenBank/DDBJ whole genome shotgun (WGS) entry which is preliminary data.</text>
</comment>